<gene>
    <name evidence="4" type="ORF">Plil01_000459300</name>
</gene>
<feature type="compositionally biased region" description="Polar residues" evidence="3">
    <location>
        <begin position="183"/>
        <end position="196"/>
    </location>
</feature>
<dbReference type="Gene3D" id="2.120.10.80">
    <property type="entry name" value="Kelch-type beta propeller"/>
    <property type="match status" value="2"/>
</dbReference>
<comment type="caution">
    <text evidence="4">The sequence shown here is derived from an EMBL/GenBank/DDBJ whole genome shotgun (WGS) entry which is preliminary data.</text>
</comment>
<proteinExistence type="predicted"/>
<feature type="compositionally biased region" description="Acidic residues" evidence="3">
    <location>
        <begin position="78"/>
        <end position="87"/>
    </location>
</feature>
<feature type="compositionally biased region" description="Low complexity" evidence="3">
    <location>
        <begin position="145"/>
        <end position="158"/>
    </location>
</feature>
<feature type="region of interest" description="Disordered" evidence="3">
    <location>
        <begin position="62"/>
        <end position="91"/>
    </location>
</feature>
<sequence>MRGRSFTLIFSQKVTVEAHKESKLHAWEVASPRIFCSSSTSNLAILTAVVLSILSFRGASARAQASPPSKKRTIDLSASDDDDDDDSADTKRLRPNFLNEAEQTLLLAQLNSSQSSSSQKTKGKGKKAKAGDATAAADTKEELSADSADVSESVATAGGKSGKKTPAKKSSKKTSSAKEAVTSFFSPDSKQATSRKPTPDSNKKRNRTPKSSPGKFIKELMSGPPKPKPTGAFKCVWEMLEALGDAPPERWGHTATKISEERVVVYGGTDDDERTLGDLHVFDIKTHRWTTPLNCETITRTWHDAVYLASKQLVLVFGGERNAAAEGELDILSDIMVLDTECFLCAVAVGDDKIVYFGGNDSSKSFSAVHVLQKVEKKSSDDVWTWLHPTVVGEPPQARTGHSATLLSDGKILIFGGWDPQRDDASAPTTVFNDAFLLDTQTWEWQPATYTDEGDAEIVSRGRVGHGAVLDSDGRVHLFGGQNSAEHRLKDICTISISQKQDLDPKLEALQVDTSNLETGSV</sequence>
<evidence type="ECO:0000313" key="5">
    <source>
        <dbReference type="Proteomes" id="UP001165083"/>
    </source>
</evidence>
<dbReference type="SUPFAM" id="SSF50965">
    <property type="entry name" value="Galactose oxidase, central domain"/>
    <property type="match status" value="1"/>
</dbReference>
<dbReference type="AlphaFoldDB" id="A0A9W6WS96"/>
<evidence type="ECO:0000256" key="2">
    <source>
        <dbReference type="ARBA" id="ARBA00022737"/>
    </source>
</evidence>
<evidence type="ECO:0000256" key="3">
    <source>
        <dbReference type="SAM" id="MobiDB-lite"/>
    </source>
</evidence>
<dbReference type="InterPro" id="IPR015915">
    <property type="entry name" value="Kelch-typ_b-propeller"/>
</dbReference>
<dbReference type="SUPFAM" id="SSF117281">
    <property type="entry name" value="Kelch motif"/>
    <property type="match status" value="1"/>
</dbReference>
<keyword evidence="2" id="KW-0677">Repeat</keyword>
<evidence type="ECO:0000313" key="4">
    <source>
        <dbReference type="EMBL" id="GMF14207.1"/>
    </source>
</evidence>
<keyword evidence="1" id="KW-0880">Kelch repeat</keyword>
<keyword evidence="5" id="KW-1185">Reference proteome</keyword>
<dbReference type="PANTHER" id="PTHR46093">
    <property type="entry name" value="ACYL-COA-BINDING DOMAIN-CONTAINING PROTEIN 5"/>
    <property type="match status" value="1"/>
</dbReference>
<feature type="compositionally biased region" description="Basic residues" evidence="3">
    <location>
        <begin position="161"/>
        <end position="172"/>
    </location>
</feature>
<reference evidence="4" key="1">
    <citation type="submission" date="2023-04" db="EMBL/GenBank/DDBJ databases">
        <title>Phytophthora lilii NBRC 32176.</title>
        <authorList>
            <person name="Ichikawa N."/>
            <person name="Sato H."/>
            <person name="Tonouchi N."/>
        </authorList>
    </citation>
    <scope>NUCLEOTIDE SEQUENCE</scope>
    <source>
        <strain evidence="4">NBRC 32176</strain>
    </source>
</reference>
<dbReference type="Pfam" id="PF24681">
    <property type="entry name" value="Kelch_KLHDC2_KLHL20_DRC7"/>
    <property type="match status" value="2"/>
</dbReference>
<dbReference type="OrthoDB" id="10251809at2759"/>
<accession>A0A9W6WS96</accession>
<name>A0A9W6WS96_9STRA</name>
<feature type="region of interest" description="Disordered" evidence="3">
    <location>
        <begin position="109"/>
        <end position="228"/>
    </location>
</feature>
<dbReference type="Proteomes" id="UP001165083">
    <property type="component" value="Unassembled WGS sequence"/>
</dbReference>
<organism evidence="4 5">
    <name type="scientific">Phytophthora lilii</name>
    <dbReference type="NCBI Taxonomy" id="2077276"/>
    <lineage>
        <taxon>Eukaryota</taxon>
        <taxon>Sar</taxon>
        <taxon>Stramenopiles</taxon>
        <taxon>Oomycota</taxon>
        <taxon>Peronosporomycetes</taxon>
        <taxon>Peronosporales</taxon>
        <taxon>Peronosporaceae</taxon>
        <taxon>Phytophthora</taxon>
    </lineage>
</organism>
<protein>
    <submittedName>
        <fullName evidence="4">Unnamed protein product</fullName>
    </submittedName>
</protein>
<dbReference type="EMBL" id="BSXW01000186">
    <property type="protein sequence ID" value="GMF14207.1"/>
    <property type="molecule type" value="Genomic_DNA"/>
</dbReference>
<dbReference type="PANTHER" id="PTHR46093:SF3">
    <property type="entry name" value="ACYL-COA-BINDING DOMAIN-CONTAINING PROTEIN 4"/>
    <property type="match status" value="1"/>
</dbReference>
<dbReference type="InterPro" id="IPR011043">
    <property type="entry name" value="Gal_Oxase/kelch_b-propeller"/>
</dbReference>
<evidence type="ECO:0000256" key="1">
    <source>
        <dbReference type="ARBA" id="ARBA00022441"/>
    </source>
</evidence>